<evidence type="ECO:0000256" key="3">
    <source>
        <dbReference type="RuleBase" id="RU004508"/>
    </source>
</evidence>
<keyword evidence="4" id="KW-0032">Aminotransferase</keyword>
<feature type="modified residue" description="N6-(pyridoxal phosphate)lysine" evidence="2">
    <location>
        <position position="194"/>
    </location>
</feature>
<dbReference type="InterPro" id="IPR015422">
    <property type="entry name" value="PyrdxlP-dep_Trfase_small"/>
</dbReference>
<dbReference type="SUPFAM" id="SSF53383">
    <property type="entry name" value="PLP-dependent transferases"/>
    <property type="match status" value="1"/>
</dbReference>
<dbReference type="InterPro" id="IPR015424">
    <property type="entry name" value="PyrdxlP-dep_Trfase"/>
</dbReference>
<evidence type="ECO:0000256" key="1">
    <source>
        <dbReference type="PIRSR" id="PIRSR000390-1"/>
    </source>
</evidence>
<dbReference type="AlphaFoldDB" id="A0A848GB37"/>
<keyword evidence="2 3" id="KW-0663">Pyridoxal phosphate</keyword>
<dbReference type="Proteomes" id="UP000583266">
    <property type="component" value="Unassembled WGS sequence"/>
</dbReference>
<accession>A0A848GB37</accession>
<dbReference type="GO" id="GO:0000271">
    <property type="term" value="P:polysaccharide biosynthetic process"/>
    <property type="evidence" value="ECO:0007669"/>
    <property type="project" value="TreeGrafter"/>
</dbReference>
<sequence>MDMNKIQMVDLKGQYLKIKPLIDAAIAECIDNTAFINGPQVKRFGENLSNYLNVSYVIPCANGTDALQIAMMTLGLERGDEVIVPSFTYVATAEVIGLLGLVPVMVDVDPLSFNITANIIKNAITAKTKAIVPVHLFGQCADMAPIMELAKAYGLHVIEDTAQALGADYRFPDGTVQKAGTVGDIGCTSFFPSKNLGCYGDGGALFTRNKELAEKIMMIANHGQVKKYVHKYIGVNSRLDTIQAAILDVKLKHLDDYAEVRETCASRYDKGLASVSGITIPYRVPFSTHVFHQYTLRIAGGKRDGLKKYLEEAGIPAMIYYPIPLNEQEAFGEIGRIAGDLKVTGQLCAEVLSLPIHTEMVEQEQDYIIEKIKEFFKEV</sequence>
<dbReference type="PANTHER" id="PTHR30244:SF42">
    <property type="entry name" value="UDP-2-ACETAMIDO-2-DEOXY-3-OXO-D-GLUCURONATE AMINOTRANSFERASE"/>
    <property type="match status" value="1"/>
</dbReference>
<dbReference type="PANTHER" id="PTHR30244">
    <property type="entry name" value="TRANSAMINASE"/>
    <property type="match status" value="1"/>
</dbReference>
<dbReference type="PIRSF" id="PIRSF000390">
    <property type="entry name" value="PLP_StrS"/>
    <property type="match status" value="1"/>
</dbReference>
<keyword evidence="5" id="KW-1185">Reference proteome</keyword>
<reference evidence="4 5" key="1">
    <citation type="submission" date="2020-04" db="EMBL/GenBank/DDBJ databases">
        <title>Chitinophaga sp. G-6-1-13 sp. nov., isolated from soil.</title>
        <authorList>
            <person name="Dahal R.H."/>
            <person name="Chaudhary D.K."/>
        </authorList>
    </citation>
    <scope>NUCLEOTIDE SEQUENCE [LARGE SCALE GENOMIC DNA]</scope>
    <source>
        <strain evidence="4 5">G-6-1-13</strain>
    </source>
</reference>
<proteinExistence type="inferred from homology"/>
<dbReference type="GO" id="GO:0008483">
    <property type="term" value="F:transaminase activity"/>
    <property type="evidence" value="ECO:0007669"/>
    <property type="project" value="UniProtKB-KW"/>
</dbReference>
<gene>
    <name evidence="4" type="ORF">HHL17_01430</name>
</gene>
<dbReference type="Gene3D" id="3.90.1150.10">
    <property type="entry name" value="Aspartate Aminotransferase, domain 1"/>
    <property type="match status" value="1"/>
</dbReference>
<dbReference type="InterPro" id="IPR015421">
    <property type="entry name" value="PyrdxlP-dep_Trfase_major"/>
</dbReference>
<dbReference type="Gene3D" id="3.40.640.10">
    <property type="entry name" value="Type I PLP-dependent aspartate aminotransferase-like (Major domain)"/>
    <property type="match status" value="1"/>
</dbReference>
<dbReference type="GO" id="GO:0030170">
    <property type="term" value="F:pyridoxal phosphate binding"/>
    <property type="evidence" value="ECO:0007669"/>
    <property type="project" value="TreeGrafter"/>
</dbReference>
<keyword evidence="4" id="KW-0808">Transferase</keyword>
<feature type="active site" description="Proton acceptor" evidence="1">
    <location>
        <position position="194"/>
    </location>
</feature>
<comment type="caution">
    <text evidence="4">The sequence shown here is derived from an EMBL/GenBank/DDBJ whole genome shotgun (WGS) entry which is preliminary data.</text>
</comment>
<organism evidence="4 5">
    <name type="scientific">Chitinophaga fulva</name>
    <dbReference type="NCBI Taxonomy" id="2728842"/>
    <lineage>
        <taxon>Bacteria</taxon>
        <taxon>Pseudomonadati</taxon>
        <taxon>Bacteroidota</taxon>
        <taxon>Chitinophagia</taxon>
        <taxon>Chitinophagales</taxon>
        <taxon>Chitinophagaceae</taxon>
        <taxon>Chitinophaga</taxon>
    </lineage>
</organism>
<dbReference type="Pfam" id="PF01041">
    <property type="entry name" value="DegT_DnrJ_EryC1"/>
    <property type="match status" value="1"/>
</dbReference>
<name>A0A848GB37_9BACT</name>
<evidence type="ECO:0000313" key="4">
    <source>
        <dbReference type="EMBL" id="NML35845.1"/>
    </source>
</evidence>
<evidence type="ECO:0000313" key="5">
    <source>
        <dbReference type="Proteomes" id="UP000583266"/>
    </source>
</evidence>
<evidence type="ECO:0000256" key="2">
    <source>
        <dbReference type="PIRSR" id="PIRSR000390-2"/>
    </source>
</evidence>
<comment type="similarity">
    <text evidence="3">Belongs to the DegT/DnrJ/EryC1 family.</text>
</comment>
<protein>
    <submittedName>
        <fullName evidence="4">DegT/DnrJ/EryC1/StrS family aminotransferase</fullName>
    </submittedName>
</protein>
<dbReference type="CDD" id="cd00616">
    <property type="entry name" value="AHBA_syn"/>
    <property type="match status" value="1"/>
</dbReference>
<dbReference type="InterPro" id="IPR000653">
    <property type="entry name" value="DegT/StrS_aminotransferase"/>
</dbReference>
<dbReference type="EMBL" id="JABBGC010000001">
    <property type="protein sequence ID" value="NML35845.1"/>
    <property type="molecule type" value="Genomic_DNA"/>
</dbReference>